<name>A0A101RSV0_9ACTN</name>
<dbReference type="EMBL" id="LMWV01000029">
    <property type="protein sequence ID" value="KUN61045.1"/>
    <property type="molecule type" value="Genomic_DNA"/>
</dbReference>
<dbReference type="PANTHER" id="PTHR42305">
    <property type="entry name" value="MEMBRANE PROTEIN RV1733C-RELATED"/>
    <property type="match status" value="1"/>
</dbReference>
<evidence type="ECO:0000313" key="3">
    <source>
        <dbReference type="Proteomes" id="UP000054375"/>
    </source>
</evidence>
<accession>A0A101RSV0</accession>
<proteinExistence type="predicted"/>
<keyword evidence="1" id="KW-0812">Transmembrane</keyword>
<dbReference type="AlphaFoldDB" id="A0A101RSV0"/>
<dbReference type="InterPro" id="IPR039708">
    <property type="entry name" value="MT1774/Rv1733c-like"/>
</dbReference>
<feature type="transmembrane region" description="Helical" evidence="1">
    <location>
        <begin position="28"/>
        <end position="50"/>
    </location>
</feature>
<dbReference type="PANTHER" id="PTHR42305:SF1">
    <property type="entry name" value="MEMBRANE PROTEIN RV1733C-RELATED"/>
    <property type="match status" value="1"/>
</dbReference>
<gene>
    <name evidence="2" type="ORF">AQJ54_34300</name>
</gene>
<dbReference type="Proteomes" id="UP000054375">
    <property type="component" value="Unassembled WGS sequence"/>
</dbReference>
<keyword evidence="1" id="KW-0472">Membrane</keyword>
<evidence type="ECO:0008006" key="4">
    <source>
        <dbReference type="Google" id="ProtNLM"/>
    </source>
</evidence>
<dbReference type="RefSeq" id="WP_062244056.1">
    <property type="nucleotide sequence ID" value="NZ_JBIBHB010000013.1"/>
</dbReference>
<organism evidence="2 3">
    <name type="scientific">Streptomyces griseorubiginosus</name>
    <dbReference type="NCBI Taxonomy" id="67304"/>
    <lineage>
        <taxon>Bacteria</taxon>
        <taxon>Bacillati</taxon>
        <taxon>Actinomycetota</taxon>
        <taxon>Actinomycetes</taxon>
        <taxon>Kitasatosporales</taxon>
        <taxon>Streptomycetaceae</taxon>
        <taxon>Streptomyces</taxon>
    </lineage>
</organism>
<protein>
    <recommendedName>
        <fullName evidence="4">Integral membrane protein</fullName>
    </recommendedName>
</protein>
<evidence type="ECO:0000256" key="1">
    <source>
        <dbReference type="SAM" id="Phobius"/>
    </source>
</evidence>
<keyword evidence="3" id="KW-1185">Reference proteome</keyword>
<sequence>MGRGRQGRKRFWRWRSNPLRRRDDIAEAWVVLAVWILVLVGGTIVGLAAAHATASTLDRQRADRHSVPAVLLADVPRPTSGKWSSGDKDLAKVRWRAPDGSVRVDRTLVTVGLRVGSRVVVWEDARGTLVTEPPGPTEATLEAAVMGGFAALALAGSVCATGALVRRRLDQRRMAGWDREWDLVGPRWGHRTG</sequence>
<reference evidence="2 3" key="1">
    <citation type="submission" date="2015-10" db="EMBL/GenBank/DDBJ databases">
        <title>Draft genome sequence of Streptomyces griseorubiginosus DSM 40469, type strain for the species Streptomyces griseorubiginosus.</title>
        <authorList>
            <person name="Ruckert C."/>
            <person name="Winkler A."/>
            <person name="Kalinowski J."/>
            <person name="Kampfer P."/>
            <person name="Glaeser S."/>
        </authorList>
    </citation>
    <scope>NUCLEOTIDE SEQUENCE [LARGE SCALE GENOMIC DNA]</scope>
    <source>
        <strain evidence="2 3">DSM 40469</strain>
    </source>
</reference>
<keyword evidence="1" id="KW-1133">Transmembrane helix</keyword>
<feature type="transmembrane region" description="Helical" evidence="1">
    <location>
        <begin position="143"/>
        <end position="165"/>
    </location>
</feature>
<comment type="caution">
    <text evidence="2">The sequence shown here is derived from an EMBL/GenBank/DDBJ whole genome shotgun (WGS) entry which is preliminary data.</text>
</comment>
<evidence type="ECO:0000313" key="2">
    <source>
        <dbReference type="EMBL" id="KUN61045.1"/>
    </source>
</evidence>